<dbReference type="EMBL" id="HBNS01001194">
    <property type="protein sequence ID" value="CAE4579712.1"/>
    <property type="molecule type" value="Transcribed_RNA"/>
</dbReference>
<accession>A0A6V2AAV8</accession>
<reference evidence="3" key="1">
    <citation type="submission" date="2021-01" db="EMBL/GenBank/DDBJ databases">
        <authorList>
            <person name="Corre E."/>
            <person name="Pelletier E."/>
            <person name="Niang G."/>
            <person name="Scheremetjew M."/>
            <person name="Finn R."/>
            <person name="Kale V."/>
            <person name="Holt S."/>
            <person name="Cochrane G."/>
            <person name="Meng A."/>
            <person name="Brown T."/>
            <person name="Cohen L."/>
        </authorList>
    </citation>
    <scope>NUCLEOTIDE SEQUENCE</scope>
    <source>
        <strain evidence="3">GSO104</strain>
    </source>
</reference>
<feature type="region of interest" description="Disordered" evidence="1">
    <location>
        <begin position="320"/>
        <end position="341"/>
    </location>
</feature>
<feature type="compositionally biased region" description="Basic and acidic residues" evidence="1">
    <location>
        <begin position="497"/>
        <end position="510"/>
    </location>
</feature>
<feature type="compositionally biased region" description="Basic and acidic residues" evidence="1">
    <location>
        <begin position="417"/>
        <end position="432"/>
    </location>
</feature>
<dbReference type="AlphaFoldDB" id="A0A6V2AAV8"/>
<dbReference type="Pfam" id="PF03134">
    <property type="entry name" value="TB2_DP1_HVA22"/>
    <property type="match status" value="1"/>
</dbReference>
<gene>
    <name evidence="2" type="ORF">DBRI00130_LOCUS949</name>
    <name evidence="3" type="ORF">DBRI00130_LOCUS951</name>
</gene>
<proteinExistence type="predicted"/>
<dbReference type="InterPro" id="IPR004345">
    <property type="entry name" value="TB2_DP1_HVA22"/>
</dbReference>
<name>A0A6V2AAV8_9STRA</name>
<feature type="compositionally biased region" description="Polar residues" evidence="1">
    <location>
        <begin position="163"/>
        <end position="173"/>
    </location>
</feature>
<dbReference type="EMBL" id="HBNS01001196">
    <property type="protein sequence ID" value="CAE4579715.1"/>
    <property type="molecule type" value="Transcribed_RNA"/>
</dbReference>
<evidence type="ECO:0000256" key="1">
    <source>
        <dbReference type="SAM" id="MobiDB-lite"/>
    </source>
</evidence>
<feature type="region of interest" description="Disordered" evidence="1">
    <location>
        <begin position="397"/>
        <end position="516"/>
    </location>
</feature>
<feature type="compositionally biased region" description="Basic and acidic residues" evidence="1">
    <location>
        <begin position="151"/>
        <end position="162"/>
    </location>
</feature>
<feature type="compositionally biased region" description="Polar residues" evidence="1">
    <location>
        <begin position="405"/>
        <end position="416"/>
    </location>
</feature>
<feature type="region of interest" description="Disordered" evidence="1">
    <location>
        <begin position="151"/>
        <end position="180"/>
    </location>
</feature>
<sequence>MTIHTKSRCTPHLAVVHNDVDAYHQWTTHFLILHLYTLVLQPIFSFAIHPYLQLAFVLWLSLPRTQGALFIYNKILLPLLDRYERKVDDRIDVVKGELWRMALSSMMSTGFGAANQLGLFLRIVWSGASNPLPYENVENVGHGNVQEHSLTKEEGARKKDPQHSVQDSLSSIRNCDDSEENMNEEEMLTYVRDFVEMLRKGLFVFARIMDNKEVESFSPSIPSDEKNGEKEKKFKLKVFSYEEDIQSFFISPVGSDAIKDSVAIPLNDVEFVASGPQGVAFHLLDGTITAEIVLSDAQDRETLLEGLSVYLALLSKDSDDNSKMGDAEADEDSGSLSATSLEGSVDGSVILPEAMSCNNSDGDVSTNDAERDCNALSLLEKPDDDNVNMGNVESIITPDEGETSAELQTGPDQNSDNADRDEVETSLHHESDIPASELDDNNTTASEANSDRVENMDDISLASTPGPEASELHQTKDTDDGISGGGDQCMAELEAGSDNKESTSPEKKSVEYLVRI</sequence>
<organism evidence="3">
    <name type="scientific">Ditylum brightwellii</name>
    <dbReference type="NCBI Taxonomy" id="49249"/>
    <lineage>
        <taxon>Eukaryota</taxon>
        <taxon>Sar</taxon>
        <taxon>Stramenopiles</taxon>
        <taxon>Ochrophyta</taxon>
        <taxon>Bacillariophyta</taxon>
        <taxon>Mediophyceae</taxon>
        <taxon>Lithodesmiophycidae</taxon>
        <taxon>Lithodesmiales</taxon>
        <taxon>Lithodesmiaceae</taxon>
        <taxon>Ditylum</taxon>
    </lineage>
</organism>
<feature type="compositionally biased region" description="Basic and acidic residues" evidence="1">
    <location>
        <begin position="470"/>
        <end position="479"/>
    </location>
</feature>
<protein>
    <submittedName>
        <fullName evidence="3">Uncharacterized protein</fullName>
    </submittedName>
</protein>
<evidence type="ECO:0000313" key="3">
    <source>
        <dbReference type="EMBL" id="CAE4579715.1"/>
    </source>
</evidence>
<evidence type="ECO:0000313" key="2">
    <source>
        <dbReference type="EMBL" id="CAE4579712.1"/>
    </source>
</evidence>